<sequence>VVEVMVDVGILGLAVGMLLALYRMVKGPHLADRAIAGDILSLLVVGLVVLLAVDQRRAVSLDAALLVAIVGFAATVAFAQYLSGLQVDDEPPEDRAGA</sequence>
<dbReference type="PANTHER" id="PTHR34702">
    <property type="entry name" value="NA(+)/H(+) ANTIPORTER SUBUNIT F1"/>
    <property type="match status" value="1"/>
</dbReference>
<feature type="non-terminal residue" evidence="8">
    <location>
        <position position="1"/>
    </location>
</feature>
<evidence type="ECO:0000256" key="4">
    <source>
        <dbReference type="ARBA" id="ARBA00022692"/>
    </source>
</evidence>
<keyword evidence="6 7" id="KW-0472">Membrane</keyword>
<keyword evidence="5 7" id="KW-1133">Transmembrane helix</keyword>
<evidence type="ECO:0000256" key="1">
    <source>
        <dbReference type="ARBA" id="ARBA00004651"/>
    </source>
</evidence>
<proteinExistence type="predicted"/>
<reference evidence="8" key="1">
    <citation type="submission" date="2018-05" db="EMBL/GenBank/DDBJ databases">
        <authorList>
            <person name="Lanie J.A."/>
            <person name="Ng W.-L."/>
            <person name="Kazmierczak K.M."/>
            <person name="Andrzejewski T.M."/>
            <person name="Davidsen T.M."/>
            <person name="Wayne K.J."/>
            <person name="Tettelin H."/>
            <person name="Glass J.I."/>
            <person name="Rusch D."/>
            <person name="Podicherti R."/>
            <person name="Tsui H.-C.T."/>
            <person name="Winkler M.E."/>
        </authorList>
    </citation>
    <scope>NUCLEOTIDE SEQUENCE</scope>
</reference>
<evidence type="ECO:0000256" key="3">
    <source>
        <dbReference type="ARBA" id="ARBA00022475"/>
    </source>
</evidence>
<feature type="transmembrane region" description="Helical" evidence="7">
    <location>
        <begin position="34"/>
        <end position="53"/>
    </location>
</feature>
<dbReference type="Pfam" id="PF04066">
    <property type="entry name" value="MrpF_PhaF"/>
    <property type="match status" value="1"/>
</dbReference>
<evidence type="ECO:0000256" key="7">
    <source>
        <dbReference type="SAM" id="Phobius"/>
    </source>
</evidence>
<comment type="subcellular location">
    <subcellularLocation>
        <location evidence="1">Cell membrane</location>
        <topology evidence="1">Multi-pass membrane protein</topology>
    </subcellularLocation>
</comment>
<protein>
    <submittedName>
        <fullName evidence="8">Uncharacterized protein</fullName>
    </submittedName>
</protein>
<feature type="transmembrane region" description="Helical" evidence="7">
    <location>
        <begin position="6"/>
        <end position="22"/>
    </location>
</feature>
<dbReference type="PANTHER" id="PTHR34702:SF1">
    <property type="entry name" value="NA(+)_H(+) ANTIPORTER SUBUNIT F"/>
    <property type="match status" value="1"/>
</dbReference>
<evidence type="ECO:0000256" key="5">
    <source>
        <dbReference type="ARBA" id="ARBA00022989"/>
    </source>
</evidence>
<dbReference type="AlphaFoldDB" id="A0A382IPV5"/>
<accession>A0A382IPV5</accession>
<dbReference type="GO" id="GO:0015385">
    <property type="term" value="F:sodium:proton antiporter activity"/>
    <property type="evidence" value="ECO:0007669"/>
    <property type="project" value="TreeGrafter"/>
</dbReference>
<evidence type="ECO:0000256" key="2">
    <source>
        <dbReference type="ARBA" id="ARBA00022448"/>
    </source>
</evidence>
<keyword evidence="4 7" id="KW-0812">Transmembrane</keyword>
<evidence type="ECO:0000313" key="8">
    <source>
        <dbReference type="EMBL" id="SVC01710.1"/>
    </source>
</evidence>
<dbReference type="EMBL" id="UINC01068817">
    <property type="protein sequence ID" value="SVC01710.1"/>
    <property type="molecule type" value="Genomic_DNA"/>
</dbReference>
<dbReference type="GO" id="GO:0005886">
    <property type="term" value="C:plasma membrane"/>
    <property type="evidence" value="ECO:0007669"/>
    <property type="project" value="UniProtKB-SubCell"/>
</dbReference>
<keyword evidence="3" id="KW-1003">Cell membrane</keyword>
<name>A0A382IPV5_9ZZZZ</name>
<organism evidence="8">
    <name type="scientific">marine metagenome</name>
    <dbReference type="NCBI Taxonomy" id="408172"/>
    <lineage>
        <taxon>unclassified sequences</taxon>
        <taxon>metagenomes</taxon>
        <taxon>ecological metagenomes</taxon>
    </lineage>
</organism>
<gene>
    <name evidence="8" type="ORF">METZ01_LOCUS254564</name>
</gene>
<dbReference type="InterPro" id="IPR007208">
    <property type="entry name" value="MrpF/PhaF-like"/>
</dbReference>
<keyword evidence="2" id="KW-0813">Transport</keyword>
<evidence type="ECO:0000256" key="6">
    <source>
        <dbReference type="ARBA" id="ARBA00023136"/>
    </source>
</evidence>
<feature type="transmembrane region" description="Helical" evidence="7">
    <location>
        <begin position="59"/>
        <end position="79"/>
    </location>
</feature>